<dbReference type="Pfam" id="PF16137">
    <property type="entry name" value="DUF4845"/>
    <property type="match status" value="1"/>
</dbReference>
<comment type="caution">
    <text evidence="1">The sequence shown here is derived from an EMBL/GenBank/DDBJ whole genome shotgun (WGS) entry which is preliminary data.</text>
</comment>
<evidence type="ECO:0000313" key="2">
    <source>
        <dbReference type="Proteomes" id="UP000320431"/>
    </source>
</evidence>
<evidence type="ECO:0000313" key="1">
    <source>
        <dbReference type="EMBL" id="KAB8166247.1"/>
    </source>
</evidence>
<protein>
    <submittedName>
        <fullName evidence="1">DUF4845 domain-containing protein</fullName>
    </submittedName>
</protein>
<proteinExistence type="predicted"/>
<gene>
    <name evidence="1" type="ORF">FKV24_016825</name>
</gene>
<accession>A0A507ZX88</accession>
<dbReference type="EMBL" id="VICD02000302">
    <property type="protein sequence ID" value="KAB8166247.1"/>
    <property type="molecule type" value="Genomic_DNA"/>
</dbReference>
<dbReference type="Proteomes" id="UP000320431">
    <property type="component" value="Unassembled WGS sequence"/>
</dbReference>
<dbReference type="OrthoDB" id="5734946at2"/>
<reference evidence="1 2" key="1">
    <citation type="submission" date="2019-10" db="EMBL/GenBank/DDBJ databases">
        <title>Lysobacter alkalisoli sp. nov., isolated from saline-alkaline soil.</title>
        <authorList>
            <person name="Sun J.-Q."/>
        </authorList>
    </citation>
    <scope>NUCLEOTIDE SEQUENCE [LARGE SCALE GENOMIC DNA]</scope>
    <source>
        <strain evidence="1 2">KCTC 42381</strain>
    </source>
</reference>
<organism evidence="1 2">
    <name type="scientific">Marilutibacter maris</name>
    <dbReference type="NCBI Taxonomy" id="1605891"/>
    <lineage>
        <taxon>Bacteria</taxon>
        <taxon>Pseudomonadati</taxon>
        <taxon>Pseudomonadota</taxon>
        <taxon>Gammaproteobacteria</taxon>
        <taxon>Lysobacterales</taxon>
        <taxon>Lysobacteraceae</taxon>
        <taxon>Marilutibacter</taxon>
    </lineage>
</organism>
<dbReference type="InterPro" id="IPR032314">
    <property type="entry name" value="DUF4845"/>
</dbReference>
<name>A0A507ZX88_9GAMM</name>
<dbReference type="RefSeq" id="WP_111266108.1">
    <property type="nucleotide sequence ID" value="NZ_CP029843.1"/>
</dbReference>
<sequence length="129" mass="14653">MNRTKRTQGGMTLISFIIVLAVVGVFVYMGMKLIPMYSEYYAVKRALSELSTDPAAANAEPAKIRDLFFRRLYVSYSDNVKKEDLKIERRDAGYVLSVDYEVRKQLIGNLDVVGRFEASQEMRRGGGLD</sequence>
<dbReference type="AlphaFoldDB" id="A0A507ZX88"/>